<feature type="domain" description="Aminoglycoside phosphotransferase" evidence="7">
    <location>
        <begin position="97"/>
        <end position="349"/>
    </location>
</feature>
<evidence type="ECO:0000256" key="6">
    <source>
        <dbReference type="ARBA" id="ARBA00031849"/>
    </source>
</evidence>
<proteinExistence type="inferred from homology"/>
<dbReference type="Pfam" id="PF01636">
    <property type="entry name" value="APH"/>
    <property type="match status" value="1"/>
</dbReference>
<dbReference type="SUPFAM" id="SSF56112">
    <property type="entry name" value="Protein kinase-like (PK-like)"/>
    <property type="match status" value="1"/>
</dbReference>
<keyword evidence="5" id="KW-0496">Mitochondrion</keyword>
<evidence type="ECO:0000313" key="8">
    <source>
        <dbReference type="EMBL" id="PGH28063.1"/>
    </source>
</evidence>
<dbReference type="Gene3D" id="3.90.1200.10">
    <property type="match status" value="1"/>
</dbReference>
<dbReference type="GO" id="GO:0005739">
    <property type="term" value="C:mitochondrion"/>
    <property type="evidence" value="ECO:0007669"/>
    <property type="project" value="UniProtKB-SubCell"/>
</dbReference>
<sequence>MASIHTRFHRKPSGSLRNIAMTCRGNPISEDELYKYTNGHFLINEQHQCQQRYVKFDISQLCGVAAVAGDSEAPIIAIEKMEGGFCKALLMKKSDGTEVVAKIPSKLAGPPKYSTTPEVATLKYVQQHATIPVPRELAWNCDSANDVGSEYIIMKAPGVQLYKKWGDMNGTAKLALIRHLVKLEAQLAFIHFPVSGSLYLRDSAGDTGECRPLCLNIDPSQSYCIGPSADRSWCIQSHMGTLKPEFSKGPWSSLSDYGVNLAKRERFRLSCEQRTNDRPYRRRSANEEIADLEASTRIIELLRHKKLTSLSKPILWHTDLLLGNIYVSEEELSHIVSIIDWQFISIGPLFMQATWPEFLKPSYEYVCGAVQPQLPDNFEQLDVAKKKYAASTRDDATITKSYELRHFLHNRDVYYSINLPSVFREIFVRCGEAGEEGTIGLRACLAELYQSWTELLRTEQEFQEYRDWHDVQEFARSYLDTDADGWISPEFDVAEIQQRDKTAFERYMKERSKRNCPHTTPE</sequence>
<evidence type="ECO:0000259" key="7">
    <source>
        <dbReference type="Pfam" id="PF01636"/>
    </source>
</evidence>
<dbReference type="PANTHER" id="PTHR36091">
    <property type="entry name" value="ALTERED INHERITANCE OF MITOCHONDRIA PROTEIN 9, MITOCHONDRIAL"/>
    <property type="match status" value="1"/>
</dbReference>
<comment type="caution">
    <text evidence="8">The sequence shown here is derived from an EMBL/GenBank/DDBJ whole genome shotgun (WGS) entry which is preliminary data.</text>
</comment>
<protein>
    <recommendedName>
        <fullName evidence="3">Altered inheritance of mitochondria protein 9, mitochondrial</fullName>
    </recommendedName>
    <alternativeName>
        <fullName evidence="6">Found in mitochondrial proteome protein 29</fullName>
    </alternativeName>
</protein>
<dbReference type="STRING" id="1447883.A0A2B7Z499"/>
<comment type="subcellular location">
    <subcellularLocation>
        <location evidence="1">Mitochondrion</location>
    </subcellularLocation>
</comment>
<organism evidence="8 9">
    <name type="scientific">Polytolypa hystricis (strain UAMH7299)</name>
    <dbReference type="NCBI Taxonomy" id="1447883"/>
    <lineage>
        <taxon>Eukaryota</taxon>
        <taxon>Fungi</taxon>
        <taxon>Dikarya</taxon>
        <taxon>Ascomycota</taxon>
        <taxon>Pezizomycotina</taxon>
        <taxon>Eurotiomycetes</taxon>
        <taxon>Eurotiomycetidae</taxon>
        <taxon>Onygenales</taxon>
        <taxon>Onygenales incertae sedis</taxon>
        <taxon>Polytolypa</taxon>
    </lineage>
</organism>
<dbReference type="AlphaFoldDB" id="A0A2B7Z499"/>
<dbReference type="EMBL" id="PDNA01000002">
    <property type="protein sequence ID" value="PGH28063.1"/>
    <property type="molecule type" value="Genomic_DNA"/>
</dbReference>
<evidence type="ECO:0000256" key="4">
    <source>
        <dbReference type="ARBA" id="ARBA00022946"/>
    </source>
</evidence>
<evidence type="ECO:0000256" key="2">
    <source>
        <dbReference type="ARBA" id="ARBA00005543"/>
    </source>
</evidence>
<name>A0A2B7Z499_POLH7</name>
<keyword evidence="9" id="KW-1185">Reference proteome</keyword>
<dbReference type="Proteomes" id="UP000224634">
    <property type="component" value="Unassembled WGS sequence"/>
</dbReference>
<dbReference type="InterPro" id="IPR011009">
    <property type="entry name" value="Kinase-like_dom_sf"/>
</dbReference>
<keyword evidence="4" id="KW-0809">Transit peptide</keyword>
<comment type="similarity">
    <text evidence="2">Belongs to the AIM9 family.</text>
</comment>
<accession>A0A2B7Z499</accession>
<reference evidence="8 9" key="1">
    <citation type="submission" date="2017-10" db="EMBL/GenBank/DDBJ databases">
        <title>Comparative genomics in systemic dimorphic fungi from Ajellomycetaceae.</title>
        <authorList>
            <person name="Munoz J.F."/>
            <person name="Mcewen J.G."/>
            <person name="Clay O.K."/>
            <person name="Cuomo C.A."/>
        </authorList>
    </citation>
    <scope>NUCLEOTIDE SEQUENCE [LARGE SCALE GENOMIC DNA]</scope>
    <source>
        <strain evidence="8 9">UAMH7299</strain>
    </source>
</reference>
<dbReference type="InterPro" id="IPR051035">
    <property type="entry name" value="Mito_inheritance_9"/>
</dbReference>
<evidence type="ECO:0000313" key="9">
    <source>
        <dbReference type="Proteomes" id="UP000224634"/>
    </source>
</evidence>
<evidence type="ECO:0000256" key="5">
    <source>
        <dbReference type="ARBA" id="ARBA00023128"/>
    </source>
</evidence>
<gene>
    <name evidence="8" type="ORF">AJ80_00319</name>
</gene>
<evidence type="ECO:0000256" key="1">
    <source>
        <dbReference type="ARBA" id="ARBA00004173"/>
    </source>
</evidence>
<dbReference type="InterPro" id="IPR002575">
    <property type="entry name" value="Aminoglycoside_PTrfase"/>
</dbReference>
<dbReference type="PANTHER" id="PTHR36091:SF1">
    <property type="entry name" value="ALTERED INHERITANCE OF MITOCHONDRIA PROTEIN 9, MITOCHONDRIAL"/>
    <property type="match status" value="1"/>
</dbReference>
<evidence type="ECO:0000256" key="3">
    <source>
        <dbReference type="ARBA" id="ARBA00016197"/>
    </source>
</evidence>
<dbReference type="OrthoDB" id="2906425at2759"/>